<name>A0A238FLZ6_9BASI</name>
<dbReference type="Gene3D" id="3.40.50.1580">
    <property type="entry name" value="Nucleoside phosphorylase domain"/>
    <property type="match status" value="1"/>
</dbReference>
<reference evidence="10" key="1">
    <citation type="submission" date="2016-09" db="EMBL/GenBank/DDBJ databases">
        <authorList>
            <person name="Jeantristanb JTB J.-T."/>
            <person name="Ricardo R."/>
        </authorList>
    </citation>
    <scope>NUCLEOTIDE SEQUENCE [LARGE SCALE GENOMIC DNA]</scope>
</reference>
<dbReference type="GO" id="GO:0004731">
    <property type="term" value="F:purine-nucleoside phosphorylase activity"/>
    <property type="evidence" value="ECO:0007669"/>
    <property type="project" value="UniProtKB-EC"/>
</dbReference>
<sequence length="379" mass="41362">MTLQGARDLNGWGSKRNKGRPYRHIHRLGPLADLNALPRLADPVPSPHHAVELDHLTVEYTQALIDIRSRLPKELRTPQVGIVCGSGLQGLAELLQDRVEVDYAHIHGFGESTVRGHQSSLAFGYLGNSRVPVVCQLGRFHAYEGFKLEQVVYPMRIMKLLGIQVAIITNAAGGLNPQMEVGTIIALQDHISLPSLTSMNPLIGRNRDALGPRFPPMSDAYDFELRKTAFRAAKTLGFKKGTLKEGIYAWVAGPTYETRAEQRFLRAAGADVVGMSTIPEVIAARHAGVRVLVLSLVTNIVVNDAYRSAEAEVEAESSSTGVVKPDGGSEGTEQVVASHQEDTDSKDVLRFRLQVLDVSSKRADDIRALVENIIDGLVL</sequence>
<proteinExistence type="inferred from homology"/>
<evidence type="ECO:0000256" key="4">
    <source>
        <dbReference type="ARBA" id="ARBA00022676"/>
    </source>
</evidence>
<dbReference type="NCBIfam" id="TIGR01697">
    <property type="entry name" value="PNPH-PUNA-XAPA"/>
    <property type="match status" value="1"/>
</dbReference>
<dbReference type="Proteomes" id="UP000198372">
    <property type="component" value="Unassembled WGS sequence"/>
</dbReference>
<evidence type="ECO:0000256" key="5">
    <source>
        <dbReference type="ARBA" id="ARBA00022679"/>
    </source>
</evidence>
<protein>
    <recommendedName>
        <fullName evidence="3">purine-nucleoside phosphorylase</fullName>
        <ecNumber evidence="3">2.4.2.1</ecNumber>
    </recommendedName>
    <alternativeName>
        <fullName evidence="6">Inosine-guanosine phosphorylase</fullName>
    </alternativeName>
</protein>
<evidence type="ECO:0000256" key="3">
    <source>
        <dbReference type="ARBA" id="ARBA00011886"/>
    </source>
</evidence>
<dbReference type="STRING" id="269621.A0A238FLZ6"/>
<dbReference type="UniPathway" id="UPA00606"/>
<comment type="similarity">
    <text evidence="2">Belongs to the PNP/MTAP phosphorylase family.</text>
</comment>
<feature type="domain" description="Nucleoside phosphorylase" evidence="8">
    <location>
        <begin position="80"/>
        <end position="314"/>
    </location>
</feature>
<dbReference type="AlphaFoldDB" id="A0A238FLZ6"/>
<dbReference type="PANTHER" id="PTHR11904:SF9">
    <property type="entry name" value="PURINE NUCLEOSIDE PHOSPHORYLASE-RELATED"/>
    <property type="match status" value="1"/>
</dbReference>
<evidence type="ECO:0000256" key="6">
    <source>
        <dbReference type="ARBA" id="ARBA00031036"/>
    </source>
</evidence>
<keyword evidence="5" id="KW-0808">Transferase</keyword>
<evidence type="ECO:0000313" key="9">
    <source>
        <dbReference type="EMBL" id="SCV72894.1"/>
    </source>
</evidence>
<dbReference type="GO" id="GO:0005737">
    <property type="term" value="C:cytoplasm"/>
    <property type="evidence" value="ECO:0007669"/>
    <property type="project" value="TreeGrafter"/>
</dbReference>
<dbReference type="NCBIfam" id="NF006054">
    <property type="entry name" value="PRK08202.1"/>
    <property type="match status" value="1"/>
</dbReference>
<accession>A0A238FLZ6</accession>
<comment type="pathway">
    <text evidence="1">Purine metabolism; purine nucleoside salvage.</text>
</comment>
<dbReference type="InterPro" id="IPR035994">
    <property type="entry name" value="Nucleoside_phosphorylase_sf"/>
</dbReference>
<keyword evidence="4" id="KW-0328">Glycosyltransferase</keyword>
<evidence type="ECO:0000256" key="7">
    <source>
        <dbReference type="SAM" id="MobiDB-lite"/>
    </source>
</evidence>
<dbReference type="SUPFAM" id="SSF53167">
    <property type="entry name" value="Purine and uridine phosphorylases"/>
    <property type="match status" value="1"/>
</dbReference>
<gene>
    <name evidence="9" type="ORF">BQ2448_12</name>
</gene>
<evidence type="ECO:0000259" key="8">
    <source>
        <dbReference type="Pfam" id="PF01048"/>
    </source>
</evidence>
<dbReference type="PANTHER" id="PTHR11904">
    <property type="entry name" value="METHYLTHIOADENOSINE/PURINE NUCLEOSIDE PHOSPHORYLASE"/>
    <property type="match status" value="1"/>
</dbReference>
<dbReference type="Pfam" id="PF01048">
    <property type="entry name" value="PNP_UDP_1"/>
    <property type="match status" value="1"/>
</dbReference>
<dbReference type="GO" id="GO:0009116">
    <property type="term" value="P:nucleoside metabolic process"/>
    <property type="evidence" value="ECO:0007669"/>
    <property type="project" value="InterPro"/>
</dbReference>
<dbReference type="EMBL" id="FMSP01000013">
    <property type="protein sequence ID" value="SCV72894.1"/>
    <property type="molecule type" value="Genomic_DNA"/>
</dbReference>
<dbReference type="InterPro" id="IPR011268">
    <property type="entry name" value="Purine_phosphorylase"/>
</dbReference>
<dbReference type="InterPro" id="IPR000845">
    <property type="entry name" value="Nucleoside_phosphorylase_d"/>
</dbReference>
<dbReference type="CDD" id="cd09009">
    <property type="entry name" value="PNP-EcPNPII_like"/>
    <property type="match status" value="1"/>
</dbReference>
<feature type="region of interest" description="Disordered" evidence="7">
    <location>
        <begin position="316"/>
        <end position="341"/>
    </location>
</feature>
<evidence type="ECO:0000256" key="2">
    <source>
        <dbReference type="ARBA" id="ARBA00006751"/>
    </source>
</evidence>
<evidence type="ECO:0000313" key="10">
    <source>
        <dbReference type="Proteomes" id="UP000198372"/>
    </source>
</evidence>
<dbReference type="OrthoDB" id="10261782at2759"/>
<evidence type="ECO:0000256" key="1">
    <source>
        <dbReference type="ARBA" id="ARBA00005058"/>
    </source>
</evidence>
<dbReference type="EC" id="2.4.2.1" evidence="3"/>
<keyword evidence="10" id="KW-1185">Reference proteome</keyword>
<organism evidence="9 10">
    <name type="scientific">Microbotryum intermedium</name>
    <dbReference type="NCBI Taxonomy" id="269621"/>
    <lineage>
        <taxon>Eukaryota</taxon>
        <taxon>Fungi</taxon>
        <taxon>Dikarya</taxon>
        <taxon>Basidiomycota</taxon>
        <taxon>Pucciniomycotina</taxon>
        <taxon>Microbotryomycetes</taxon>
        <taxon>Microbotryales</taxon>
        <taxon>Microbotryaceae</taxon>
        <taxon>Microbotryum</taxon>
    </lineage>
</organism>